<name>J3JY97_DENPD</name>
<dbReference type="PANTHER" id="PTHR13582">
    <property type="entry name" value="M-PHASE PHOSPHOPROTEIN 6"/>
    <property type="match status" value="1"/>
</dbReference>
<dbReference type="EnsemblMetazoa" id="XM_019916026.1">
    <property type="protein sequence ID" value="XP_019771585.1"/>
    <property type="gene ID" value="LOC109545363"/>
</dbReference>
<organism evidence="1">
    <name type="scientific">Dendroctonus ponderosae</name>
    <name type="common">Mountain pine beetle</name>
    <dbReference type="NCBI Taxonomy" id="77166"/>
    <lineage>
        <taxon>Eukaryota</taxon>
        <taxon>Metazoa</taxon>
        <taxon>Ecdysozoa</taxon>
        <taxon>Arthropoda</taxon>
        <taxon>Hexapoda</taxon>
        <taxon>Insecta</taxon>
        <taxon>Pterygota</taxon>
        <taxon>Neoptera</taxon>
        <taxon>Endopterygota</taxon>
        <taxon>Coleoptera</taxon>
        <taxon>Polyphaga</taxon>
        <taxon>Cucujiformia</taxon>
        <taxon>Curculionidae</taxon>
        <taxon>Scolytinae</taxon>
        <taxon>Dendroctonus</taxon>
    </lineage>
</organism>
<dbReference type="Pfam" id="PF10175">
    <property type="entry name" value="MPP6"/>
    <property type="match status" value="1"/>
</dbReference>
<reference evidence="1" key="1">
    <citation type="journal article" date="2012" name="Insect Biochem. Mol. Biol.">
        <title>Transcriptome and full-length cDNA resources for the mountain pine beetle, Dendroctonus ponderosae Hopkins, a major insect pest of pine forests.</title>
        <authorList>
            <person name="Keeling C.I."/>
            <person name="Henderson H."/>
            <person name="Li M."/>
            <person name="Yuen M."/>
            <person name="Clark E.L."/>
            <person name="Fraser J.D."/>
            <person name="Huber D.P."/>
            <person name="Liao N.Y."/>
            <person name="Roderick Docking T."/>
            <person name="Birol I."/>
            <person name="Chan S.K."/>
            <person name="Taylor G.A."/>
            <person name="Palmquist D."/>
            <person name="Jones S.J."/>
            <person name="Bohlmann J."/>
        </authorList>
    </citation>
    <scope>NUCLEOTIDE SEQUENCE</scope>
    <source>
        <tissue evidence="1">Larvae</tissue>
    </source>
</reference>
<evidence type="ECO:0000313" key="5">
    <source>
        <dbReference type="Proteomes" id="UP000019118"/>
    </source>
</evidence>
<protein>
    <recommendedName>
        <fullName evidence="7">M-phase phosphoprotein 6</fullName>
    </recommendedName>
</protein>
<dbReference type="OrthoDB" id="20403at2759"/>
<dbReference type="PANTHER" id="PTHR13582:SF0">
    <property type="entry name" value="M-PHASE PHOSPHOPROTEIN 6"/>
    <property type="match status" value="1"/>
</dbReference>
<dbReference type="EMBL" id="BT128221">
    <property type="protein sequence ID" value="AEE63182.1"/>
    <property type="molecule type" value="mRNA"/>
</dbReference>
<evidence type="ECO:0000313" key="4">
    <source>
        <dbReference type="EnsemblMetazoa" id="XP_019771585.1"/>
    </source>
</evidence>
<evidence type="ECO:0000313" key="2">
    <source>
        <dbReference type="EMBL" id="ENN70528.1"/>
    </source>
</evidence>
<dbReference type="EMBL" id="KB741291">
    <property type="protein sequence ID" value="ENN70528.1"/>
    <property type="molecule type" value="Genomic_DNA"/>
</dbReference>
<sequence length="143" mass="16333">MEPIKNVRLSKGILEMKFMKKSREQVLKDQEDAESQEMYSREITEEMKKSGHTIFREASMTICKGLADGRLSFGGVNPEVEKLMEATYNKALAEAQKREEKDVSDEHMAKGYSTLVNTVNNKFKTKKAKNKKFQKPNAAEPLI</sequence>
<evidence type="ECO:0000313" key="6">
    <source>
        <dbReference type="Proteomes" id="UP000030742"/>
    </source>
</evidence>
<reference evidence="4" key="3">
    <citation type="submission" date="2024-08" db="UniProtKB">
        <authorList>
            <consortium name="EnsemblMetazoa"/>
        </authorList>
    </citation>
    <scope>IDENTIFICATION</scope>
</reference>
<dbReference type="OMA" id="GSMKKKF"/>
<dbReference type="STRING" id="77166.J3JY97"/>
<proteinExistence type="evidence at transcript level"/>
<evidence type="ECO:0000313" key="3">
    <source>
        <dbReference type="EMBL" id="ERL93026.1"/>
    </source>
</evidence>
<evidence type="ECO:0000313" key="1">
    <source>
        <dbReference type="EMBL" id="AEE63182.1"/>
    </source>
</evidence>
<accession>J3JY97</accession>
<dbReference type="AlphaFoldDB" id="J3JY97"/>
<dbReference type="InterPro" id="IPR019324">
    <property type="entry name" value="MPP6"/>
</dbReference>
<dbReference type="Proteomes" id="UP000030742">
    <property type="component" value="Unassembled WGS sequence"/>
</dbReference>
<reference evidence="5 6" key="2">
    <citation type="journal article" date="2013" name="Genome Biol.">
        <title>Draft genome of the mountain pine beetle, Dendroctonus ponderosae Hopkins, a major forest pest.</title>
        <authorList>
            <person name="Keeling C.I."/>
            <person name="Yuen M.M."/>
            <person name="Liao N.Y."/>
            <person name="Docking T.R."/>
            <person name="Chan S.K."/>
            <person name="Taylor G.A."/>
            <person name="Palmquist D.L."/>
            <person name="Jackman S.D."/>
            <person name="Nguyen A."/>
            <person name="Li M."/>
            <person name="Henderson H."/>
            <person name="Janes J.K."/>
            <person name="Zhao Y."/>
            <person name="Pandoh P."/>
            <person name="Moore R."/>
            <person name="Sperling F.A."/>
            <person name="Huber D.P."/>
            <person name="Birol I."/>
            <person name="Jones S.J."/>
            <person name="Bohlmann J."/>
        </authorList>
    </citation>
    <scope>NUCLEOTIDE SEQUENCE</scope>
</reference>
<dbReference type="Proteomes" id="UP000019118">
    <property type="component" value="Unassembled WGS sequence"/>
</dbReference>
<dbReference type="HOGENOM" id="CLU_139852_0_0_1"/>
<evidence type="ECO:0008006" key="7">
    <source>
        <dbReference type="Google" id="ProtNLM"/>
    </source>
</evidence>
<keyword evidence="5" id="KW-1185">Reference proteome</keyword>
<dbReference type="KEGG" id="dpa:109545363"/>
<gene>
    <name evidence="4" type="primary">109545363</name>
    <name evidence="3" type="ORF">D910_10328</name>
    <name evidence="2" type="ORF">YQE_12704</name>
</gene>
<dbReference type="EMBL" id="KB632343">
    <property type="protein sequence ID" value="ERL93026.1"/>
    <property type="molecule type" value="Genomic_DNA"/>
</dbReference>
<dbReference type="GO" id="GO:0000460">
    <property type="term" value="P:maturation of 5.8S rRNA"/>
    <property type="evidence" value="ECO:0007669"/>
    <property type="project" value="TreeGrafter"/>
</dbReference>